<reference evidence="4 6" key="2">
    <citation type="submission" date="2015-12" db="EMBL/GenBank/DDBJ databases">
        <authorList>
            <person name="Lauer A."/>
            <person name="Humrighouse B."/>
            <person name="Loparev V."/>
            <person name="Shewmaker P.L."/>
            <person name="Whitney A.M."/>
            <person name="McLaughlin R.W."/>
        </authorList>
    </citation>
    <scope>NUCLEOTIDE SEQUENCE [LARGE SCALE GENOMIC DNA]</scope>
    <source>
        <strain evidence="4 6">LMG 23085</strain>
    </source>
</reference>
<proteinExistence type="predicted"/>
<dbReference type="GO" id="GO:0004553">
    <property type="term" value="F:hydrolase activity, hydrolyzing O-glycosyl compounds"/>
    <property type="evidence" value="ECO:0007669"/>
    <property type="project" value="InterPro"/>
</dbReference>
<evidence type="ECO:0000313" key="5">
    <source>
        <dbReference type="EMBL" id="OJG92547.1"/>
    </source>
</evidence>
<gene>
    <name evidence="4" type="ORF">ATZ33_07155</name>
    <name evidence="5" type="ORF">RV15_GL002972</name>
</gene>
<accession>A0A0S3KAA5</accession>
<dbReference type="GO" id="GO:0009254">
    <property type="term" value="P:peptidoglycan turnover"/>
    <property type="evidence" value="ECO:0007669"/>
    <property type="project" value="InterPro"/>
</dbReference>
<dbReference type="PANTHER" id="PTHR39160">
    <property type="entry name" value="CELL WALL-BINDING PROTEIN YOCH"/>
    <property type="match status" value="1"/>
</dbReference>
<evidence type="ECO:0000256" key="1">
    <source>
        <dbReference type="ARBA" id="ARBA00022729"/>
    </source>
</evidence>
<evidence type="ECO:0000313" key="7">
    <source>
        <dbReference type="Proteomes" id="UP000183039"/>
    </source>
</evidence>
<dbReference type="RefSeq" id="WP_071876938.1">
    <property type="nucleotide sequence ID" value="NZ_JXLC01000005.1"/>
</dbReference>
<dbReference type="InterPro" id="IPR010611">
    <property type="entry name" value="3D_dom"/>
</dbReference>
<dbReference type="AlphaFoldDB" id="A0A0S3KAA5"/>
<name>A0A0S3KAA5_9ENTE</name>
<sequence>MKKKWLPILFIISCFITGSVIPVYASENQNNEIERLSNYTIVSERTAKTLSSSMIHSLSEGKAFQLVKTDILNKEKIEKEKAAKAKSEAERKEKAAKQKAEAEQKQAQLEKEQRENTNPSGQKLIMEATAYSCNEGFIGGGNLTATGQNLQVDPMAIAVDPTVIPLGTRLYVEGYGEAIASDTGGAIKGNIIDVHFSDVSQCINWGRRQVSVTILS</sequence>
<dbReference type="Proteomes" id="UP000183039">
    <property type="component" value="Unassembled WGS sequence"/>
</dbReference>
<dbReference type="SUPFAM" id="SSF50685">
    <property type="entry name" value="Barwin-like endoglucanases"/>
    <property type="match status" value="1"/>
</dbReference>
<evidence type="ECO:0000259" key="3">
    <source>
        <dbReference type="Pfam" id="PF06725"/>
    </source>
</evidence>
<dbReference type="EMBL" id="CP013614">
    <property type="protein sequence ID" value="ALS01154.1"/>
    <property type="molecule type" value="Genomic_DNA"/>
</dbReference>
<dbReference type="GO" id="GO:0019867">
    <property type="term" value="C:outer membrane"/>
    <property type="evidence" value="ECO:0007669"/>
    <property type="project" value="InterPro"/>
</dbReference>
<dbReference type="Gene3D" id="2.40.40.10">
    <property type="entry name" value="RlpA-like domain"/>
    <property type="match status" value="1"/>
</dbReference>
<dbReference type="InterPro" id="IPR051933">
    <property type="entry name" value="Resuscitation_pf_RpfB"/>
</dbReference>
<dbReference type="OrthoDB" id="9798935at2"/>
<dbReference type="KEGG" id="ess:ATZ33_07155"/>
<protein>
    <recommendedName>
        <fullName evidence="3">3D domain-containing protein</fullName>
    </recommendedName>
</protein>
<feature type="compositionally biased region" description="Basic and acidic residues" evidence="2">
    <location>
        <begin position="81"/>
        <end position="115"/>
    </location>
</feature>
<keyword evidence="1" id="KW-0732">Signal</keyword>
<evidence type="ECO:0000313" key="4">
    <source>
        <dbReference type="EMBL" id="ALS01154.1"/>
    </source>
</evidence>
<evidence type="ECO:0000313" key="6">
    <source>
        <dbReference type="Proteomes" id="UP000065511"/>
    </source>
</evidence>
<reference evidence="5 7" key="1">
    <citation type="submission" date="2014-12" db="EMBL/GenBank/DDBJ databases">
        <title>Draft genome sequences of 29 type strains of Enterococci.</title>
        <authorList>
            <person name="Zhong Z."/>
            <person name="Sun Z."/>
            <person name="Liu W."/>
            <person name="Zhang W."/>
            <person name="Zhang H."/>
        </authorList>
    </citation>
    <scope>NUCLEOTIDE SEQUENCE [LARGE SCALE GENOMIC DNA]</scope>
    <source>
        <strain evidence="5 7">DSM 22801</strain>
    </source>
</reference>
<feature type="region of interest" description="Disordered" evidence="2">
    <location>
        <begin position="81"/>
        <end position="121"/>
    </location>
</feature>
<dbReference type="InterPro" id="IPR036908">
    <property type="entry name" value="RlpA-like_sf"/>
</dbReference>
<evidence type="ECO:0000256" key="2">
    <source>
        <dbReference type="SAM" id="MobiDB-lite"/>
    </source>
</evidence>
<dbReference type="Pfam" id="PF06725">
    <property type="entry name" value="3D"/>
    <property type="match status" value="1"/>
</dbReference>
<dbReference type="PANTHER" id="PTHR39160:SF6">
    <property type="entry name" value="CELL WALL-BINDING PROTEIN YOCH"/>
    <property type="match status" value="1"/>
</dbReference>
<dbReference type="Proteomes" id="UP000065511">
    <property type="component" value="Chromosome"/>
</dbReference>
<feature type="domain" description="3D" evidence="3">
    <location>
        <begin position="156"/>
        <end position="215"/>
    </location>
</feature>
<organism evidence="5 7">
    <name type="scientific">Enterococcus silesiacus</name>
    <dbReference type="NCBI Taxonomy" id="332949"/>
    <lineage>
        <taxon>Bacteria</taxon>
        <taxon>Bacillati</taxon>
        <taxon>Bacillota</taxon>
        <taxon>Bacilli</taxon>
        <taxon>Lactobacillales</taxon>
        <taxon>Enterococcaceae</taxon>
        <taxon>Enterococcus</taxon>
    </lineage>
</organism>
<dbReference type="EMBL" id="JXLC01000005">
    <property type="protein sequence ID" value="OJG92547.1"/>
    <property type="molecule type" value="Genomic_DNA"/>
</dbReference>
<dbReference type="CDD" id="cd22786">
    <property type="entry name" value="DPBB_YuiC-like"/>
    <property type="match status" value="1"/>
</dbReference>
<keyword evidence="6" id="KW-1185">Reference proteome</keyword>